<evidence type="ECO:0000256" key="1">
    <source>
        <dbReference type="ARBA" id="ARBA00004651"/>
    </source>
</evidence>
<keyword evidence="10" id="KW-1185">Reference proteome</keyword>
<dbReference type="PROSITE" id="PS50850">
    <property type="entry name" value="MFS"/>
    <property type="match status" value="1"/>
</dbReference>
<feature type="transmembrane region" description="Helical" evidence="7">
    <location>
        <begin position="165"/>
        <end position="185"/>
    </location>
</feature>
<sequence>MPATAGLPAAAPGAEASAAESPTRVGPLPAHAARLPAARWALLYGNFVTGCGVMVAAGSLNDLVRSLQVSVAVAGQLIAIAAAVMCFGAPLLAGWVAGFDRRRLLVAAMLWYAAGHLACALMPSYAALWPVRALTVLAAAVFTPQAAAAVGVMAPANQRGRSVGFIFLGWSLASVLGMPAAAWIGETVGWRMAYGAVALLALSAAAAVAVAMPDGVRPAALSMAAWRGIFRHPVLMAMVAVTAVQAAGQFVLMTYLAPYARDVLQVAPAGLGLLLAWFGACGLVGNLAVARHVDRFGAGRAATLAGVLMLTSLLAWPLATSLATAILVITPWGLACFAANSSQQARLGQAAPLLAPALMALNSSAIYLGQAVGSAGGGWLIAHGGYAPLHAVGAATMAVAVALSLWVQRRGERA</sequence>
<accession>A0A0K8P3D6</accession>
<dbReference type="PANTHER" id="PTHR43124">
    <property type="entry name" value="PURINE EFFLUX PUMP PBUE"/>
    <property type="match status" value="1"/>
</dbReference>
<dbReference type="SUPFAM" id="SSF103473">
    <property type="entry name" value="MFS general substrate transporter"/>
    <property type="match status" value="1"/>
</dbReference>
<feature type="transmembrane region" description="Helical" evidence="7">
    <location>
        <begin position="234"/>
        <end position="257"/>
    </location>
</feature>
<evidence type="ECO:0000256" key="7">
    <source>
        <dbReference type="SAM" id="Phobius"/>
    </source>
</evidence>
<keyword evidence="2" id="KW-1003">Cell membrane</keyword>
<dbReference type="CDD" id="cd17324">
    <property type="entry name" value="MFS_NepI_like"/>
    <property type="match status" value="1"/>
</dbReference>
<comment type="caution">
    <text evidence="9">The sequence shown here is derived from an EMBL/GenBank/DDBJ whole genome shotgun (WGS) entry which is preliminary data.</text>
</comment>
<dbReference type="OrthoDB" id="7029536at2"/>
<evidence type="ECO:0000313" key="10">
    <source>
        <dbReference type="Proteomes" id="UP000037660"/>
    </source>
</evidence>
<comment type="subcellular location">
    <subcellularLocation>
        <location evidence="1">Cell membrane</location>
        <topology evidence="1">Multi-pass membrane protein</topology>
    </subcellularLocation>
</comment>
<feature type="transmembrane region" description="Helical" evidence="7">
    <location>
        <begin position="269"/>
        <end position="290"/>
    </location>
</feature>
<feature type="transmembrane region" description="Helical" evidence="7">
    <location>
        <begin position="297"/>
        <end position="316"/>
    </location>
</feature>
<keyword evidence="3 7" id="KW-0812">Transmembrane</keyword>
<dbReference type="GO" id="GO:0005886">
    <property type="term" value="C:plasma membrane"/>
    <property type="evidence" value="ECO:0007669"/>
    <property type="project" value="UniProtKB-SubCell"/>
</dbReference>
<dbReference type="PANTHER" id="PTHR43124:SF10">
    <property type="entry name" value="PURINE EFFLUX PUMP PBUE"/>
    <property type="match status" value="1"/>
</dbReference>
<dbReference type="STRING" id="1547922.ISF6_2919"/>
<proteinExistence type="predicted"/>
<protein>
    <submittedName>
        <fullName evidence="9">Major facilitator family transporter</fullName>
    </submittedName>
</protein>
<dbReference type="InterPro" id="IPR036259">
    <property type="entry name" value="MFS_trans_sf"/>
</dbReference>
<evidence type="ECO:0000313" key="9">
    <source>
        <dbReference type="EMBL" id="GAP37064.1"/>
    </source>
</evidence>
<dbReference type="GO" id="GO:0022857">
    <property type="term" value="F:transmembrane transporter activity"/>
    <property type="evidence" value="ECO:0007669"/>
    <property type="project" value="InterPro"/>
</dbReference>
<feature type="transmembrane region" description="Helical" evidence="7">
    <location>
        <begin position="72"/>
        <end position="97"/>
    </location>
</feature>
<feature type="transmembrane region" description="Helical" evidence="7">
    <location>
        <begin position="322"/>
        <end position="339"/>
    </location>
</feature>
<keyword evidence="5 7" id="KW-0472">Membrane</keyword>
<dbReference type="Proteomes" id="UP000037660">
    <property type="component" value="Unassembled WGS sequence"/>
</dbReference>
<feature type="transmembrane region" description="Helical" evidence="7">
    <location>
        <begin position="41"/>
        <end position="60"/>
    </location>
</feature>
<feature type="transmembrane region" description="Helical" evidence="7">
    <location>
        <begin position="389"/>
        <end position="407"/>
    </location>
</feature>
<dbReference type="Gene3D" id="1.20.1250.20">
    <property type="entry name" value="MFS general substrate transporter like domains"/>
    <property type="match status" value="1"/>
</dbReference>
<evidence type="ECO:0000256" key="4">
    <source>
        <dbReference type="ARBA" id="ARBA00022989"/>
    </source>
</evidence>
<gene>
    <name evidence="9" type="ORF">ISF6_2919</name>
</gene>
<dbReference type="Pfam" id="PF07690">
    <property type="entry name" value="MFS_1"/>
    <property type="match status" value="1"/>
</dbReference>
<reference evidence="9 10" key="2">
    <citation type="journal article" date="2016" name="Science">
        <title>A bacterium that degrades and assimilates poly(ethylene terephthalate).</title>
        <authorList>
            <person name="Yoshida S."/>
            <person name="Hiraga K."/>
            <person name="Takehana T."/>
            <person name="Taniguchi I."/>
            <person name="Yamaji H."/>
            <person name="Maeda Y."/>
            <person name="Toyohara K."/>
            <person name="Miyamoto K."/>
            <person name="Kimura Y."/>
            <person name="Oda K."/>
        </authorList>
    </citation>
    <scope>NUCLEOTIDE SEQUENCE [LARGE SCALE GENOMIC DNA]</scope>
    <source>
        <strain evidence="10">NBRC 110686 / TISTR 2288 / 201-F6</strain>
    </source>
</reference>
<feature type="transmembrane region" description="Helical" evidence="7">
    <location>
        <begin position="351"/>
        <end position="369"/>
    </location>
</feature>
<dbReference type="InterPro" id="IPR020846">
    <property type="entry name" value="MFS_dom"/>
</dbReference>
<name>A0A0K8P3D6_PISS1</name>
<feature type="transmembrane region" description="Helical" evidence="7">
    <location>
        <begin position="133"/>
        <end position="153"/>
    </location>
</feature>
<evidence type="ECO:0000256" key="3">
    <source>
        <dbReference type="ARBA" id="ARBA00022692"/>
    </source>
</evidence>
<dbReference type="InterPro" id="IPR011701">
    <property type="entry name" value="MFS"/>
</dbReference>
<evidence type="ECO:0000256" key="2">
    <source>
        <dbReference type="ARBA" id="ARBA00022475"/>
    </source>
</evidence>
<keyword evidence="4 7" id="KW-1133">Transmembrane helix</keyword>
<dbReference type="AlphaFoldDB" id="A0A0K8P3D6"/>
<reference evidence="10" key="1">
    <citation type="submission" date="2015-07" db="EMBL/GenBank/DDBJ databases">
        <title>Discovery of a poly(ethylene terephthalate assimilation.</title>
        <authorList>
            <person name="Yoshida S."/>
            <person name="Hiraga K."/>
            <person name="Takehana T."/>
            <person name="Taniguchi I."/>
            <person name="Yamaji H."/>
            <person name="Maeda Y."/>
            <person name="Toyohara K."/>
            <person name="Miyamoto K."/>
            <person name="Kimura Y."/>
            <person name="Oda K."/>
        </authorList>
    </citation>
    <scope>NUCLEOTIDE SEQUENCE [LARGE SCALE GENOMIC DNA]</scope>
    <source>
        <strain evidence="10">NBRC 110686 / TISTR 2288 / 201-F6</strain>
    </source>
</reference>
<evidence type="ECO:0000259" key="8">
    <source>
        <dbReference type="PROSITE" id="PS50850"/>
    </source>
</evidence>
<dbReference type="EMBL" id="BBYR01000041">
    <property type="protein sequence ID" value="GAP37064.1"/>
    <property type="molecule type" value="Genomic_DNA"/>
</dbReference>
<evidence type="ECO:0000256" key="5">
    <source>
        <dbReference type="ARBA" id="ARBA00023136"/>
    </source>
</evidence>
<feature type="region of interest" description="Disordered" evidence="6">
    <location>
        <begin position="1"/>
        <end position="22"/>
    </location>
</feature>
<feature type="transmembrane region" description="Helical" evidence="7">
    <location>
        <begin position="104"/>
        <end position="127"/>
    </location>
</feature>
<dbReference type="RefSeq" id="WP_082368404.1">
    <property type="nucleotide sequence ID" value="NZ_BBYR01000041.1"/>
</dbReference>
<feature type="transmembrane region" description="Helical" evidence="7">
    <location>
        <begin position="191"/>
        <end position="213"/>
    </location>
</feature>
<evidence type="ECO:0000256" key="6">
    <source>
        <dbReference type="SAM" id="MobiDB-lite"/>
    </source>
</evidence>
<dbReference type="InterPro" id="IPR050189">
    <property type="entry name" value="MFS_Efflux_Transporters"/>
</dbReference>
<organism evidence="9 10">
    <name type="scientific">Piscinibacter sakaiensis</name>
    <name type="common">Ideonella sakaiensis</name>
    <dbReference type="NCBI Taxonomy" id="1547922"/>
    <lineage>
        <taxon>Bacteria</taxon>
        <taxon>Pseudomonadati</taxon>
        <taxon>Pseudomonadota</taxon>
        <taxon>Betaproteobacteria</taxon>
        <taxon>Burkholderiales</taxon>
        <taxon>Sphaerotilaceae</taxon>
        <taxon>Piscinibacter</taxon>
    </lineage>
</organism>
<feature type="domain" description="Major facilitator superfamily (MFS) profile" evidence="8">
    <location>
        <begin position="38"/>
        <end position="412"/>
    </location>
</feature>